<dbReference type="PANTHER" id="PTHR31268">
    <property type="match status" value="1"/>
</dbReference>
<evidence type="ECO:0008006" key="4">
    <source>
        <dbReference type="Google" id="ProtNLM"/>
    </source>
</evidence>
<dbReference type="Pfam" id="PF05691">
    <property type="entry name" value="Raffinose_syn"/>
    <property type="match status" value="1"/>
</dbReference>
<sequence>MKLLKIASYIWIFICLAYSCNNSKSVKKSHDLISISGNNQGINIQWNNKSRVTGGIPIFQNKAFQINNTDIKNDNEHTIIQYTNTSDSTTIEVQSLINTDNNTLILSLSSNGHQSKNGEDYVGLFFNDFPEYQEGMASYLFGDWESWTKPVQVSDYKNTLSEKILFFLFKYNDGTYGAMMPLGGEGYNATLGSQQHKFGAHSVSYKNNFEAVKVPLMAIAFGGNPYETVKNLYESGMTAMGKEKGLRKNKTYPEIFESIGWCSWNALGEDVTEKKLMDAVATFSENKFPLPFMLIDDGWLSINDEKQLTSFNFDTTKFPNGFKASAEKLKTTHGVKNIGVWHTMNGYWSGVSKNNFKLNSDKPLMPYYDKNDVHADSLSGITYHTPNAVSNSGQNFYNAWYEYLKNQGINFVKVDQQSVIKRVAKGQLSKTDNIPFWDIATNLESNLQSAIKNHFNGAVINCQDMATEAVYNFTSSAIGRNSDDFFPERTAYFSLEVEKGNAAAHVLMNVHNSMWYSNMVWPDFDMFQSHHIDGEYHAISRAISGGPVYLTDTPGKQNFDILNQLILNNGKILRPDVPALPTEDCLFQLNEEKLFKTFSTVNNSGLIGAWNTVDADLVEGTISPTDVNGLQGDTFAVYDYFSKSVKKLGASETVSVVLKRKGYKLYSIVPLENDIAIIGLLNKYISPKAIQNQKIDKNTIDVTLIHGGEFGAYLPSEPKEVIINGTSLVPEDWSYTSNLFILKIVDETMSPVRIEIKL</sequence>
<evidence type="ECO:0000313" key="2">
    <source>
        <dbReference type="EMBL" id="MEF3832296.1"/>
    </source>
</evidence>
<dbReference type="EMBL" id="JAODOP010000004">
    <property type="protein sequence ID" value="MEF3832296.1"/>
    <property type="molecule type" value="Genomic_DNA"/>
</dbReference>
<dbReference type="RefSeq" id="WP_303304677.1">
    <property type="nucleotide sequence ID" value="NZ_JAODOP010000004.1"/>
</dbReference>
<organism evidence="2 3">
    <name type="scientific">Flavivirga spongiicola</name>
    <dbReference type="NCBI Taxonomy" id="421621"/>
    <lineage>
        <taxon>Bacteria</taxon>
        <taxon>Pseudomonadati</taxon>
        <taxon>Bacteroidota</taxon>
        <taxon>Flavobacteriia</taxon>
        <taxon>Flavobacteriales</taxon>
        <taxon>Flavobacteriaceae</taxon>
        <taxon>Flavivirga</taxon>
    </lineage>
</organism>
<dbReference type="PROSITE" id="PS51257">
    <property type="entry name" value="PROKAR_LIPOPROTEIN"/>
    <property type="match status" value="1"/>
</dbReference>
<dbReference type="InterPro" id="IPR013785">
    <property type="entry name" value="Aldolase_TIM"/>
</dbReference>
<keyword evidence="3" id="KW-1185">Reference proteome</keyword>
<dbReference type="PANTHER" id="PTHR31268:SF32">
    <property type="entry name" value="GALACTINOL--SUCROSE GALACTOSYLTRANSFERASE 2-RELATED"/>
    <property type="match status" value="1"/>
</dbReference>
<comment type="caution">
    <text evidence="2">The sequence shown here is derived from an EMBL/GenBank/DDBJ whole genome shotgun (WGS) entry which is preliminary data.</text>
</comment>
<keyword evidence="1" id="KW-0119">Carbohydrate metabolism</keyword>
<evidence type="ECO:0000313" key="3">
    <source>
        <dbReference type="Proteomes" id="UP001337305"/>
    </source>
</evidence>
<proteinExistence type="predicted"/>
<dbReference type="InterPro" id="IPR017853">
    <property type="entry name" value="GH"/>
</dbReference>
<dbReference type="Proteomes" id="UP001337305">
    <property type="component" value="Unassembled WGS sequence"/>
</dbReference>
<accession>A0ABU7XNK4</accession>
<evidence type="ECO:0000256" key="1">
    <source>
        <dbReference type="ARBA" id="ARBA00023277"/>
    </source>
</evidence>
<dbReference type="SUPFAM" id="SSF51445">
    <property type="entry name" value="(Trans)glycosidases"/>
    <property type="match status" value="1"/>
</dbReference>
<name>A0ABU7XNK4_9FLAO</name>
<gene>
    <name evidence="2" type="ORF">N1F79_04085</name>
</gene>
<dbReference type="InterPro" id="IPR008811">
    <property type="entry name" value="Glycosyl_hydrolases_36"/>
</dbReference>
<reference evidence="2 3" key="1">
    <citation type="submission" date="2022-09" db="EMBL/GenBank/DDBJ databases">
        <title>Genome sequencing of Flavivirga sp. MEBiC05379.</title>
        <authorList>
            <person name="Oh H.-M."/>
            <person name="Kwon K.K."/>
            <person name="Park M.J."/>
            <person name="Yang S.-H."/>
        </authorList>
    </citation>
    <scope>NUCLEOTIDE SEQUENCE [LARGE SCALE GENOMIC DNA]</scope>
    <source>
        <strain evidence="2 3">MEBiC05379</strain>
    </source>
</reference>
<protein>
    <recommendedName>
        <fullName evidence="4">Raffinose synthase</fullName>
    </recommendedName>
</protein>
<dbReference type="Gene3D" id="3.20.20.70">
    <property type="entry name" value="Aldolase class I"/>
    <property type="match status" value="1"/>
</dbReference>